<comment type="catalytic activity">
    <reaction evidence="1 10">
        <text>Cleaves type-1 transmembrane domains using a catalytic dyad composed of serine and histidine that are contributed by different transmembrane domains.</text>
        <dbReference type="EC" id="3.4.21.105"/>
    </reaction>
</comment>
<keyword evidence="5 10" id="KW-0812">Transmembrane</keyword>
<dbReference type="PANTHER" id="PTHR22936:SF69">
    <property type="entry name" value="RHOMBOID-LIKE PROTEIN"/>
    <property type="match status" value="1"/>
</dbReference>
<proteinExistence type="inferred from homology"/>
<dbReference type="InterPro" id="IPR022764">
    <property type="entry name" value="Peptidase_S54_rhomboid_dom"/>
</dbReference>
<organism evidence="13 14">
    <name type="scientific">Cymbomonas tetramitiformis</name>
    <dbReference type="NCBI Taxonomy" id="36881"/>
    <lineage>
        <taxon>Eukaryota</taxon>
        <taxon>Viridiplantae</taxon>
        <taxon>Chlorophyta</taxon>
        <taxon>Pyramimonadophyceae</taxon>
        <taxon>Pyramimonadales</taxon>
        <taxon>Pyramimonadaceae</taxon>
        <taxon>Cymbomonas</taxon>
    </lineage>
</organism>
<comment type="function">
    <text evidence="10">Serine protease involved in intramembrane proteolysis.</text>
</comment>
<keyword evidence="8 10" id="KW-1133">Transmembrane helix</keyword>
<dbReference type="InterPro" id="IPR035952">
    <property type="entry name" value="Rhomboid-like_sf"/>
</dbReference>
<evidence type="ECO:0000256" key="11">
    <source>
        <dbReference type="SAM" id="MobiDB-lite"/>
    </source>
</evidence>
<evidence type="ECO:0000313" key="14">
    <source>
        <dbReference type="Proteomes" id="UP001190700"/>
    </source>
</evidence>
<evidence type="ECO:0000256" key="9">
    <source>
        <dbReference type="ARBA" id="ARBA00023136"/>
    </source>
</evidence>
<evidence type="ECO:0000313" key="13">
    <source>
        <dbReference type="EMBL" id="KAK3284545.1"/>
    </source>
</evidence>
<dbReference type="GO" id="GO:0004252">
    <property type="term" value="F:serine-type endopeptidase activity"/>
    <property type="evidence" value="ECO:0007669"/>
    <property type="project" value="InterPro"/>
</dbReference>
<evidence type="ECO:0000256" key="2">
    <source>
        <dbReference type="ARBA" id="ARBA00004141"/>
    </source>
</evidence>
<dbReference type="PANTHER" id="PTHR22936">
    <property type="entry name" value="RHOMBOID-RELATED"/>
    <property type="match status" value="1"/>
</dbReference>
<evidence type="ECO:0000256" key="3">
    <source>
        <dbReference type="ARBA" id="ARBA00009045"/>
    </source>
</evidence>
<dbReference type="EMBL" id="LGRX02002254">
    <property type="protein sequence ID" value="KAK3284545.1"/>
    <property type="molecule type" value="Genomic_DNA"/>
</dbReference>
<keyword evidence="6 10" id="KW-0378">Hydrolase</keyword>
<keyword evidence="7 10" id="KW-0720">Serine protease</keyword>
<dbReference type="SUPFAM" id="SSF144091">
    <property type="entry name" value="Rhomboid-like"/>
    <property type="match status" value="1"/>
</dbReference>
<dbReference type="InterPro" id="IPR002610">
    <property type="entry name" value="Peptidase_S54_rhomboid-like"/>
</dbReference>
<dbReference type="GO" id="GO:0016020">
    <property type="term" value="C:membrane"/>
    <property type="evidence" value="ECO:0007669"/>
    <property type="project" value="UniProtKB-SubCell"/>
</dbReference>
<name>A0AAE0GUA6_9CHLO</name>
<feature type="transmembrane region" description="Helical" evidence="10">
    <location>
        <begin position="506"/>
        <end position="525"/>
    </location>
</feature>
<evidence type="ECO:0000256" key="4">
    <source>
        <dbReference type="ARBA" id="ARBA00022670"/>
    </source>
</evidence>
<dbReference type="Gene3D" id="1.20.1540.10">
    <property type="entry name" value="Rhomboid-like"/>
    <property type="match status" value="1"/>
</dbReference>
<protein>
    <recommendedName>
        <fullName evidence="10">RHOMBOID-like protein</fullName>
        <ecNumber evidence="10">3.4.21.105</ecNumber>
    </recommendedName>
</protein>
<keyword evidence="9 10" id="KW-0472">Membrane</keyword>
<feature type="compositionally biased region" description="Basic and acidic residues" evidence="11">
    <location>
        <begin position="26"/>
        <end position="42"/>
    </location>
</feature>
<comment type="subcellular location">
    <subcellularLocation>
        <location evidence="2 10">Membrane</location>
        <topology evidence="2 10">Multi-pass membrane protein</topology>
    </subcellularLocation>
</comment>
<evidence type="ECO:0000256" key="7">
    <source>
        <dbReference type="ARBA" id="ARBA00022825"/>
    </source>
</evidence>
<sequence length="630" mass="69100">MPDRSELSPARPFVKPPQGSGTDDLDSAKGVHEWSDFTRRESGGLTISPLSPMSTRQERGSTSEAPLPLESFTEADVYAYEEGKPGEGLKQADVLSPTQVAVRPSNAGEQSEDDHPHMTPRPSSSHHTREGAMAAAVRSPKVAWYGQDANRTKPSHFCSPSNDLESALARRDMRSNGSSSSSDDEILVNAMFEETAVHRFGSNMSTEIEIAELHDDESVTVARGLSGQDVSNLLGNADLEATIPGAVEPENADAGTVPADEAANTVSWNEVAHMLQHMKPQEVIKLIQQKTAHMAEDAHLMELLNDNLERIGSFSSALFRVPSKLMVMHVTKYDSKTYRPWFMVLTMLINIGLVVYSLYINDCPRKSEKCQAEASLGRLAFEDTAVNPFYGPSALTLQDLGAKDQSRIIYHGEGWRLVTAIYLHAGLVHVASNMLGLTIYGIRLEVNFGAARVAVLWVLSGVYSMVASALFLPQTLSVGASGAVCGLVGCNLAELIVNWPMYEGPIGHLTVLLFGLGLELGMGLAPMIDNVTHVSGFTVGLLVGFGFFNKDRFYEETIMTGPNVGERFVWKLQHTCLHWFYRFLAIPGLFLLYFFSFVLMYADVDMSVMCPDCHTLNCVETAYWECPKTT</sequence>
<feature type="domain" description="Peptidase S54 rhomboid" evidence="12">
    <location>
        <begin position="412"/>
        <end position="549"/>
    </location>
</feature>
<accession>A0AAE0GUA6</accession>
<dbReference type="AlphaFoldDB" id="A0AAE0GUA6"/>
<gene>
    <name evidence="13" type="ORF">CYMTET_7816</name>
</gene>
<evidence type="ECO:0000256" key="8">
    <source>
        <dbReference type="ARBA" id="ARBA00022989"/>
    </source>
</evidence>
<evidence type="ECO:0000256" key="1">
    <source>
        <dbReference type="ARBA" id="ARBA00000156"/>
    </source>
</evidence>
<comment type="caution">
    <text evidence="13">The sequence shown here is derived from an EMBL/GenBank/DDBJ whole genome shotgun (WGS) entry which is preliminary data.</text>
</comment>
<reference evidence="13 14" key="1">
    <citation type="journal article" date="2015" name="Genome Biol. Evol.">
        <title>Comparative Genomics of a Bacterivorous Green Alga Reveals Evolutionary Causalities and Consequences of Phago-Mixotrophic Mode of Nutrition.</title>
        <authorList>
            <person name="Burns J.A."/>
            <person name="Paasch A."/>
            <person name="Narechania A."/>
            <person name="Kim E."/>
        </authorList>
    </citation>
    <scope>NUCLEOTIDE SEQUENCE [LARGE SCALE GENOMIC DNA]</scope>
    <source>
        <strain evidence="13 14">PLY_AMNH</strain>
    </source>
</reference>
<evidence type="ECO:0000259" key="12">
    <source>
        <dbReference type="Pfam" id="PF01694"/>
    </source>
</evidence>
<keyword evidence="14" id="KW-1185">Reference proteome</keyword>
<feature type="transmembrane region" description="Helical" evidence="10">
    <location>
        <begin position="454"/>
        <end position="472"/>
    </location>
</feature>
<evidence type="ECO:0000256" key="5">
    <source>
        <dbReference type="ARBA" id="ARBA00022692"/>
    </source>
</evidence>
<feature type="transmembrane region" description="Helical" evidence="10">
    <location>
        <begin position="341"/>
        <end position="359"/>
    </location>
</feature>
<evidence type="ECO:0000256" key="10">
    <source>
        <dbReference type="RuleBase" id="RU362115"/>
    </source>
</evidence>
<feature type="transmembrane region" description="Helical" evidence="10">
    <location>
        <begin position="478"/>
        <end position="499"/>
    </location>
</feature>
<comment type="similarity">
    <text evidence="3 10">Belongs to the peptidase S54 family.</text>
</comment>
<feature type="region of interest" description="Disordered" evidence="11">
    <location>
        <begin position="1"/>
        <end position="134"/>
    </location>
</feature>
<comment type="caution">
    <text evidence="10">Lacks conserved residue(s) required for the propagation of feature annotation.</text>
</comment>
<keyword evidence="4 10" id="KW-0645">Protease</keyword>
<feature type="transmembrane region" description="Helical" evidence="10">
    <location>
        <begin position="531"/>
        <end position="549"/>
    </location>
</feature>
<dbReference type="GO" id="GO:0006508">
    <property type="term" value="P:proteolysis"/>
    <property type="evidence" value="ECO:0007669"/>
    <property type="project" value="UniProtKB-KW"/>
</dbReference>
<dbReference type="EC" id="3.4.21.105" evidence="10"/>
<dbReference type="Pfam" id="PF01694">
    <property type="entry name" value="Rhomboid"/>
    <property type="match status" value="1"/>
</dbReference>
<feature type="transmembrane region" description="Helical" evidence="10">
    <location>
        <begin position="579"/>
        <end position="602"/>
    </location>
</feature>
<evidence type="ECO:0000256" key="6">
    <source>
        <dbReference type="ARBA" id="ARBA00022801"/>
    </source>
</evidence>
<dbReference type="Proteomes" id="UP001190700">
    <property type="component" value="Unassembled WGS sequence"/>
</dbReference>